<evidence type="ECO:0000313" key="1">
    <source>
        <dbReference type="EMBL" id="MBN8206674.1"/>
    </source>
</evidence>
<dbReference type="AlphaFoldDB" id="A0A939DYH9"/>
<comment type="caution">
    <text evidence="1">The sequence shown here is derived from an EMBL/GenBank/DDBJ whole genome shotgun (WGS) entry which is preliminary data.</text>
</comment>
<dbReference type="Proteomes" id="UP000664385">
    <property type="component" value="Unassembled WGS sequence"/>
</dbReference>
<gene>
    <name evidence="1" type="ORF">JF543_11975</name>
</gene>
<name>A0A939DYH9_9MICO</name>
<proteinExistence type="predicted"/>
<accession>A0A939DYH9</accession>
<organism evidence="1 2">
    <name type="scientific">Microbacterium esteraromaticum</name>
    <dbReference type="NCBI Taxonomy" id="57043"/>
    <lineage>
        <taxon>Bacteria</taxon>
        <taxon>Bacillati</taxon>
        <taxon>Actinomycetota</taxon>
        <taxon>Actinomycetes</taxon>
        <taxon>Micrococcales</taxon>
        <taxon>Microbacteriaceae</taxon>
        <taxon>Microbacterium</taxon>
    </lineage>
</organism>
<dbReference type="RefSeq" id="WP_179410099.1">
    <property type="nucleotide sequence ID" value="NZ_CP063379.1"/>
</dbReference>
<reference evidence="1" key="1">
    <citation type="submission" date="2020-12" db="EMBL/GenBank/DDBJ databases">
        <title>PHA producing bacteria isolated from mangrove.</title>
        <authorList>
            <person name="Zheng W."/>
            <person name="Yu S."/>
            <person name="Huang Y."/>
        </authorList>
    </citation>
    <scope>NUCLEOTIDE SEQUENCE</scope>
    <source>
        <strain evidence="1">GN8-5</strain>
    </source>
</reference>
<evidence type="ECO:0000313" key="2">
    <source>
        <dbReference type="Proteomes" id="UP000664385"/>
    </source>
</evidence>
<sequence>MSAPEYSFVSVPLRRDRAGWEFAFDYQTVITERAADGWGFVQLILLEHHTEPRADLVFVRKGQEQ</sequence>
<dbReference type="EMBL" id="JAEMWU010000002">
    <property type="protein sequence ID" value="MBN8206674.1"/>
    <property type="molecule type" value="Genomic_DNA"/>
</dbReference>
<protein>
    <submittedName>
        <fullName evidence="1">DUF4177 domain-containing protein</fullName>
    </submittedName>
</protein>